<gene>
    <name evidence="2" type="ORF">BST97_09335</name>
</gene>
<dbReference type="Gene3D" id="3.40.30.10">
    <property type="entry name" value="Glutaredoxin"/>
    <property type="match status" value="1"/>
</dbReference>
<dbReference type="Proteomes" id="UP000193431">
    <property type="component" value="Chromosome"/>
</dbReference>
<dbReference type="SUPFAM" id="SSF52833">
    <property type="entry name" value="Thioredoxin-like"/>
    <property type="match status" value="1"/>
</dbReference>
<dbReference type="InterPro" id="IPR036249">
    <property type="entry name" value="Thioredoxin-like_sf"/>
</dbReference>
<dbReference type="EMBL" id="CP019344">
    <property type="protein sequence ID" value="ARN78179.1"/>
    <property type="molecule type" value="Genomic_DNA"/>
</dbReference>
<reference evidence="2 3" key="1">
    <citation type="submission" date="2016-11" db="EMBL/GenBank/DDBJ databases">
        <title>Trade-off between light-utilization and light-protection in marine flavobacteria.</title>
        <authorList>
            <person name="Kumagai Y."/>
        </authorList>
    </citation>
    <scope>NUCLEOTIDE SEQUENCE [LARGE SCALE GENOMIC DNA]</scope>
    <source>
        <strain evidence="2 3">JCM 13191</strain>
    </source>
</reference>
<dbReference type="AlphaFoldDB" id="A0A1W6ML33"/>
<feature type="domain" description="Thioredoxin-like fold" evidence="1">
    <location>
        <begin position="33"/>
        <end position="142"/>
    </location>
</feature>
<accession>A0A1W6ML33</accession>
<evidence type="ECO:0000313" key="3">
    <source>
        <dbReference type="Proteomes" id="UP000193431"/>
    </source>
</evidence>
<dbReference type="Pfam" id="PF13098">
    <property type="entry name" value="Thioredoxin_2"/>
    <property type="match status" value="1"/>
</dbReference>
<keyword evidence="3" id="KW-1185">Reference proteome</keyword>
<dbReference type="RefSeq" id="WP_085766979.1">
    <property type="nucleotide sequence ID" value="NZ_CP019344.1"/>
</dbReference>
<evidence type="ECO:0000313" key="2">
    <source>
        <dbReference type="EMBL" id="ARN78179.1"/>
    </source>
</evidence>
<dbReference type="OrthoDB" id="9811036at2"/>
<dbReference type="InterPro" id="IPR012336">
    <property type="entry name" value="Thioredoxin-like_fold"/>
</dbReference>
<protein>
    <submittedName>
        <fullName evidence="2">Thioredoxin family protein</fullName>
    </submittedName>
</protein>
<proteinExistence type="predicted"/>
<name>A0A1W6ML33_9FLAO</name>
<dbReference type="STRING" id="331648.BST97_09335"/>
<sequence length="174" mass="20561">MKKILIVFLLFSGVCFGQVQWMSMNDALEAQKQEPRKILLKAYTDWCSVCKWMEKHAFAKAEIAQFINENYYPVAFNAEGDEQIIYKGKAYGNPNKKRNYRSQNEFAELLNIIEYPTLVFFDEKGEMINPVPGKMDSRKLEIYITMLLDDTYKSINTGKKWRDYQRDFEYQLQG</sequence>
<evidence type="ECO:0000259" key="1">
    <source>
        <dbReference type="Pfam" id="PF13098"/>
    </source>
</evidence>
<organism evidence="2 3">
    <name type="scientific">Nonlabens spongiae</name>
    <dbReference type="NCBI Taxonomy" id="331648"/>
    <lineage>
        <taxon>Bacteria</taxon>
        <taxon>Pseudomonadati</taxon>
        <taxon>Bacteroidota</taxon>
        <taxon>Flavobacteriia</taxon>
        <taxon>Flavobacteriales</taxon>
        <taxon>Flavobacteriaceae</taxon>
        <taxon>Nonlabens</taxon>
    </lineage>
</organism>